<dbReference type="Pfam" id="PF00013">
    <property type="entry name" value="KH_1"/>
    <property type="match status" value="1"/>
</dbReference>
<gene>
    <name evidence="4" type="ORF">EGYM00163_LOCUS49830</name>
</gene>
<accession>A0A7S4GIZ6</accession>
<reference evidence="4" key="1">
    <citation type="submission" date="2021-01" db="EMBL/GenBank/DDBJ databases">
        <authorList>
            <person name="Corre E."/>
            <person name="Pelletier E."/>
            <person name="Niang G."/>
            <person name="Scheremetjew M."/>
            <person name="Finn R."/>
            <person name="Kale V."/>
            <person name="Holt S."/>
            <person name="Cochrane G."/>
            <person name="Meng A."/>
            <person name="Brown T."/>
            <person name="Cohen L."/>
        </authorList>
    </citation>
    <scope>NUCLEOTIDE SEQUENCE</scope>
    <source>
        <strain evidence="4">CCMP1594</strain>
    </source>
</reference>
<dbReference type="PANTHER" id="PTHR46814:SF1">
    <property type="entry name" value="EGALITARIAN, ISOFORM B"/>
    <property type="match status" value="1"/>
</dbReference>
<dbReference type="InterPro" id="IPR002562">
    <property type="entry name" value="3'-5'_exonuclease_dom"/>
</dbReference>
<feature type="domain" description="K Homology" evidence="2">
    <location>
        <begin position="273"/>
        <end position="336"/>
    </location>
</feature>
<dbReference type="Gene3D" id="3.30.420.10">
    <property type="entry name" value="Ribonuclease H-like superfamily/Ribonuclease H"/>
    <property type="match status" value="1"/>
</dbReference>
<dbReference type="InterPro" id="IPR004088">
    <property type="entry name" value="KH_dom_type_1"/>
</dbReference>
<proteinExistence type="predicted"/>
<evidence type="ECO:0000313" key="4">
    <source>
        <dbReference type="EMBL" id="CAE0838458.1"/>
    </source>
</evidence>
<dbReference type="InterPro" id="IPR036397">
    <property type="entry name" value="RNaseH_sf"/>
</dbReference>
<dbReference type="PANTHER" id="PTHR46814">
    <property type="entry name" value="EGALITARIAN, ISOFORM B"/>
    <property type="match status" value="1"/>
</dbReference>
<feature type="domain" description="3'-5' exonuclease" evidence="3">
    <location>
        <begin position="86"/>
        <end position="258"/>
    </location>
</feature>
<protein>
    <recommendedName>
        <fullName evidence="5">3'-5' exonuclease domain-containing protein</fullName>
    </recommendedName>
</protein>
<dbReference type="SUPFAM" id="SSF53098">
    <property type="entry name" value="Ribonuclease H-like"/>
    <property type="match status" value="1"/>
</dbReference>
<dbReference type="InterPro" id="IPR004087">
    <property type="entry name" value="KH_dom"/>
</dbReference>
<dbReference type="InterPro" id="IPR012337">
    <property type="entry name" value="RNaseH-like_sf"/>
</dbReference>
<evidence type="ECO:0000259" key="2">
    <source>
        <dbReference type="SMART" id="SM00322"/>
    </source>
</evidence>
<dbReference type="Gene3D" id="3.30.1370.10">
    <property type="entry name" value="K Homology domain, type 1"/>
    <property type="match status" value="1"/>
</dbReference>
<dbReference type="SMART" id="SM00322">
    <property type="entry name" value="KH"/>
    <property type="match status" value="1"/>
</dbReference>
<dbReference type="SUPFAM" id="SSF54791">
    <property type="entry name" value="Eukaryotic type KH-domain (KH-domain type I)"/>
    <property type="match status" value="1"/>
</dbReference>
<evidence type="ECO:0008006" key="5">
    <source>
        <dbReference type="Google" id="ProtNLM"/>
    </source>
</evidence>
<dbReference type="InterPro" id="IPR036612">
    <property type="entry name" value="KH_dom_type_1_sf"/>
</dbReference>
<dbReference type="SMART" id="SM00474">
    <property type="entry name" value="35EXOc"/>
    <property type="match status" value="1"/>
</dbReference>
<dbReference type="GO" id="GO:0006139">
    <property type="term" value="P:nucleobase-containing compound metabolic process"/>
    <property type="evidence" value="ECO:0007669"/>
    <property type="project" value="InterPro"/>
</dbReference>
<evidence type="ECO:0000256" key="1">
    <source>
        <dbReference type="PROSITE-ProRule" id="PRU00117"/>
    </source>
</evidence>
<dbReference type="GO" id="GO:0003723">
    <property type="term" value="F:RNA binding"/>
    <property type="evidence" value="ECO:0007669"/>
    <property type="project" value="UniProtKB-UniRule"/>
</dbReference>
<dbReference type="Pfam" id="PF01612">
    <property type="entry name" value="DNA_pol_A_exo1"/>
    <property type="match status" value="1"/>
</dbReference>
<sequence length="391" mass="43457">MCADAPLRRPLLFDGTGTDDCAHLEPACKRARSESGEALDVKFKIVAECQAAESPTGPCADVRCSAESDSEFPCPPEPAPRQSPKVLVVRSAAQLPECSVLQRETLLALDCEGWRLGRMGTLSLIQVGTESGDAFLFDVLDCPRNSEVVQWLKAILESTAVTKIVHDCRMDSDALYHLLGITLAEVHDTQACGGGRLNLNDTLQMYGCPVNASRDTTVYKTDPQFWMRRPLSSEMIAWASEDIRHLFALRTAQGPADAAQRRACDDRLNVCRDAHVGTVPLHASQIGRFIGKGGSNIRNLEQMTGAMFHTSDNAIEIYARDLPMLNTAKDVCRKYGVKYRPPKRSPVPRRRTLVSRFDEHDDDSLESWFDKHDDDLDPLLDPFSDRLTCFF</sequence>
<evidence type="ECO:0000259" key="3">
    <source>
        <dbReference type="SMART" id="SM00474"/>
    </source>
</evidence>
<dbReference type="EMBL" id="HBJA01144620">
    <property type="protein sequence ID" value="CAE0838458.1"/>
    <property type="molecule type" value="Transcribed_RNA"/>
</dbReference>
<keyword evidence="1" id="KW-0694">RNA-binding</keyword>
<dbReference type="GO" id="GO:0008408">
    <property type="term" value="F:3'-5' exonuclease activity"/>
    <property type="evidence" value="ECO:0007669"/>
    <property type="project" value="InterPro"/>
</dbReference>
<dbReference type="PROSITE" id="PS50084">
    <property type="entry name" value="KH_TYPE_1"/>
    <property type="match status" value="1"/>
</dbReference>
<name>A0A7S4GIZ6_9EUGL</name>
<dbReference type="AlphaFoldDB" id="A0A7S4GIZ6"/>
<organism evidence="4">
    <name type="scientific">Eutreptiella gymnastica</name>
    <dbReference type="NCBI Taxonomy" id="73025"/>
    <lineage>
        <taxon>Eukaryota</taxon>
        <taxon>Discoba</taxon>
        <taxon>Euglenozoa</taxon>
        <taxon>Euglenida</taxon>
        <taxon>Spirocuta</taxon>
        <taxon>Euglenophyceae</taxon>
        <taxon>Eutreptiales</taxon>
        <taxon>Eutreptiaceae</taxon>
        <taxon>Eutreptiella</taxon>
    </lineage>
</organism>